<evidence type="ECO:0000256" key="1">
    <source>
        <dbReference type="SAM" id="MobiDB-lite"/>
    </source>
</evidence>
<sequence length="513" mass="56736">MDVGGDEVGKGSTMVSDHAITLDVEDRVGCVPEMAISKHTITLDVEEGEGIQVVHKLAVYVTNPEVGTVGLLENDRGTGSSRSGGAEQGSLMDEEWGMSSRSEYAPSEMGSSTEGTVSIVDESCEAIGGSSSEAKDAKEVHVDSAKGSGKGKSRKRRREPTMEGRQWRRKAAGDGLMFDKEGRRLRGIVPELTAVLVKAWVLWRKAFRLTGRLVPFSVYDVALFTGLPVTEKSDNQKSEKGRRRPVFRNYIKVMKKLLDVNKELKKLELWLSLYAWRVMSGVRFPRTPYGAAWPVQKYMEDVHRMGEYAWLEAVWRVLVEAIEEMQRKLEGPVFDVQMNGFSLLIQVWFYEHTIRFTQHDKCRFPQLASWDSVDHGEGIMRSGWWKESKSSRYDKLVACLYLDGVFNTLGAVTDVTEANVHEISPGKGADEDATYKIAADIPGGTGEEQSTQEGMAEAAAPVDGCYDVGDAPHCSESHVQPCIEVEDAEEIMDDAVGTPCGEHDVNAQEPAGE</sequence>
<name>A0A9Q1Q4R9_9CARY</name>
<comment type="caution">
    <text evidence="2">The sequence shown here is derived from an EMBL/GenBank/DDBJ whole genome shotgun (WGS) entry which is preliminary data.</text>
</comment>
<evidence type="ECO:0008006" key="4">
    <source>
        <dbReference type="Google" id="ProtNLM"/>
    </source>
</evidence>
<dbReference type="EMBL" id="JAKOGI010000881">
    <property type="protein sequence ID" value="KAJ8429597.1"/>
    <property type="molecule type" value="Genomic_DNA"/>
</dbReference>
<accession>A0A9Q1Q4R9</accession>
<dbReference type="AlphaFoldDB" id="A0A9Q1Q4R9"/>
<dbReference type="Proteomes" id="UP001153076">
    <property type="component" value="Unassembled WGS sequence"/>
</dbReference>
<feature type="region of interest" description="Disordered" evidence="1">
    <location>
        <begin position="130"/>
        <end position="170"/>
    </location>
</feature>
<proteinExistence type="predicted"/>
<feature type="compositionally biased region" description="Basic residues" evidence="1">
    <location>
        <begin position="149"/>
        <end position="158"/>
    </location>
</feature>
<dbReference type="OrthoDB" id="723791at2759"/>
<protein>
    <recommendedName>
        <fullName evidence="4">Aminotransferase-like plant mobile domain-containing protein</fullName>
    </recommendedName>
</protein>
<feature type="region of interest" description="Disordered" evidence="1">
    <location>
        <begin position="71"/>
        <end position="115"/>
    </location>
</feature>
<evidence type="ECO:0000313" key="2">
    <source>
        <dbReference type="EMBL" id="KAJ8429597.1"/>
    </source>
</evidence>
<keyword evidence="3" id="KW-1185">Reference proteome</keyword>
<reference evidence="2" key="1">
    <citation type="submission" date="2022-04" db="EMBL/GenBank/DDBJ databases">
        <title>Carnegiea gigantea Genome sequencing and assembly v2.</title>
        <authorList>
            <person name="Copetti D."/>
            <person name="Sanderson M.J."/>
            <person name="Burquez A."/>
            <person name="Wojciechowski M.F."/>
        </authorList>
    </citation>
    <scope>NUCLEOTIDE SEQUENCE</scope>
    <source>
        <strain evidence="2">SGP5-SGP5p</strain>
        <tissue evidence="2">Aerial part</tissue>
    </source>
</reference>
<feature type="compositionally biased region" description="Basic and acidic residues" evidence="1">
    <location>
        <begin position="133"/>
        <end position="144"/>
    </location>
</feature>
<organism evidence="2 3">
    <name type="scientific">Carnegiea gigantea</name>
    <dbReference type="NCBI Taxonomy" id="171969"/>
    <lineage>
        <taxon>Eukaryota</taxon>
        <taxon>Viridiplantae</taxon>
        <taxon>Streptophyta</taxon>
        <taxon>Embryophyta</taxon>
        <taxon>Tracheophyta</taxon>
        <taxon>Spermatophyta</taxon>
        <taxon>Magnoliopsida</taxon>
        <taxon>eudicotyledons</taxon>
        <taxon>Gunneridae</taxon>
        <taxon>Pentapetalae</taxon>
        <taxon>Caryophyllales</taxon>
        <taxon>Cactineae</taxon>
        <taxon>Cactaceae</taxon>
        <taxon>Cactoideae</taxon>
        <taxon>Echinocereeae</taxon>
        <taxon>Carnegiea</taxon>
    </lineage>
</organism>
<evidence type="ECO:0000313" key="3">
    <source>
        <dbReference type="Proteomes" id="UP001153076"/>
    </source>
</evidence>
<gene>
    <name evidence="2" type="ORF">Cgig2_008827</name>
</gene>